<dbReference type="InterPro" id="IPR051162">
    <property type="entry name" value="T4SS_component"/>
</dbReference>
<name>A0A9E2L1U9_9SPIR</name>
<feature type="domain" description="TraG P-loop" evidence="5">
    <location>
        <begin position="475"/>
        <end position="779"/>
    </location>
</feature>
<keyword evidence="2" id="KW-0547">Nucleotide-binding</keyword>
<accession>A0A9E2L1U9</accession>
<evidence type="ECO:0000313" key="6">
    <source>
        <dbReference type="EMBL" id="MBU3849854.1"/>
    </source>
</evidence>
<dbReference type="Proteomes" id="UP000823914">
    <property type="component" value="Unassembled WGS sequence"/>
</dbReference>
<gene>
    <name evidence="6" type="ORF">IAA16_04745</name>
</gene>
<dbReference type="InterPro" id="IPR018145">
    <property type="entry name" value="CagE_TrbE_VirB_cntrl_dom"/>
</dbReference>
<dbReference type="InterPro" id="IPR027417">
    <property type="entry name" value="P-loop_NTPase"/>
</dbReference>
<dbReference type="Pfam" id="PF03135">
    <property type="entry name" value="CagE_TrbE_VirB"/>
    <property type="match status" value="1"/>
</dbReference>
<keyword evidence="3" id="KW-0067">ATP-binding</keyword>
<dbReference type="GO" id="GO:0005524">
    <property type="term" value="F:ATP binding"/>
    <property type="evidence" value="ECO:0007669"/>
    <property type="project" value="UniProtKB-KW"/>
</dbReference>
<dbReference type="Pfam" id="PF19044">
    <property type="entry name" value="P-loop_TraG"/>
    <property type="match status" value="1"/>
</dbReference>
<reference evidence="6" key="2">
    <citation type="submission" date="2021-04" db="EMBL/GenBank/DDBJ databases">
        <authorList>
            <person name="Gilroy R."/>
        </authorList>
    </citation>
    <scope>NUCLEOTIDE SEQUENCE</scope>
    <source>
        <strain evidence="6">Gambia15-2214</strain>
    </source>
</reference>
<comment type="caution">
    <text evidence="6">The sequence shown here is derived from an EMBL/GenBank/DDBJ whole genome shotgun (WGS) entry which is preliminary data.</text>
</comment>
<comment type="similarity">
    <text evidence="1">Belongs to the TrbE/VirB4 family.</text>
</comment>
<protein>
    <submittedName>
        <fullName evidence="6">AAA family ATPase</fullName>
    </submittedName>
</protein>
<dbReference type="EMBL" id="JAHLFV010000114">
    <property type="protein sequence ID" value="MBU3849854.1"/>
    <property type="molecule type" value="Genomic_DNA"/>
</dbReference>
<sequence length="843" mass="95486">MSFLVSNKQKKDKKEKKSVFSPVKFSLYKNKGAELTSLCPWILMADDGIVLLKNGAFCCSYEFIAPDLDSSSASKIASIANLFNSSVMQLGEGWALQFHLHRRLSNKYPGAKFDSATGYLVERQREINFTYLSAHYENRYYLTFTYQLPPEIQQKSAGFFYKSEEQNGVINKGLFENQLKHFKMETAKIIGILGQYITMMPLNSNDMATFLHKSVSLKWHPIHLPEDYKLFLDRVLTDDDLETSMPLRLGDNYIPIITVKSFPGKTIPAMFDTLNNADCELRWSIRFITYDKQTAIKKIDKAEKKFHSQRKSIVQVLMENNMKITSTREDSGAHAQENDASIARQEVTMNVCGFGDYISTVQVWDTDYQRAEEKAKYIAGVIGACGFSCKEETHNALQAWLSMQPGNVYANTRSLFVSTTQMSHVIPISSVWQGLRKNKYLEQISGCGAPHVVCSTRSGIPFFYNLNHGDVGHHWISGPTGAGKSTLLALLEVQWLKYKNAQVIIFDKGLSARNLTISVGGSYIEPGKDDISFQPLSDLDTNVDRRWAAEFIECLLEEQKITVTALMRKAINEAIVILSEKDRSSRNITTFWTYCDYQNPETGQEDVRNGLAPYLDNSVYGNLFDQVTDDLSISFWTMFEMGTLMEMGSAAVTPALMYLFRRCEKTFTGKPTLLILDEAWVFLKNPVFARKISEWLKTLRKLNVFVVFATQELEDAAQSPIASTIISQCASKVYLPDEQANTSMMKKAYKMFGLEDSEIALLADPARARKKRDYFYKSAIGTRLFQLDLDALQLALLTNSTKDHKILDEIEKKYGRNTGVDMSKVILDAKGITYSHLLKGEKS</sequence>
<proteinExistence type="inferred from homology"/>
<dbReference type="CDD" id="cd01127">
    <property type="entry name" value="TrwB_TraG_TraD_VirD4"/>
    <property type="match status" value="1"/>
</dbReference>
<evidence type="ECO:0000256" key="3">
    <source>
        <dbReference type="ARBA" id="ARBA00022840"/>
    </source>
</evidence>
<feature type="domain" description="CagE TrbE VirB component of type IV transporter system central" evidence="4">
    <location>
        <begin position="206"/>
        <end position="322"/>
    </location>
</feature>
<dbReference type="PANTHER" id="PTHR30121">
    <property type="entry name" value="UNCHARACTERIZED PROTEIN YJGR-RELATED"/>
    <property type="match status" value="1"/>
</dbReference>
<evidence type="ECO:0000313" key="7">
    <source>
        <dbReference type="Proteomes" id="UP000823914"/>
    </source>
</evidence>
<evidence type="ECO:0000256" key="1">
    <source>
        <dbReference type="ARBA" id="ARBA00006512"/>
    </source>
</evidence>
<dbReference type="Gene3D" id="3.40.50.300">
    <property type="entry name" value="P-loop containing nucleotide triphosphate hydrolases"/>
    <property type="match status" value="2"/>
</dbReference>
<organism evidence="6 7">
    <name type="scientific">Candidatus Treponema excrementipullorum</name>
    <dbReference type="NCBI Taxonomy" id="2838768"/>
    <lineage>
        <taxon>Bacteria</taxon>
        <taxon>Pseudomonadati</taxon>
        <taxon>Spirochaetota</taxon>
        <taxon>Spirochaetia</taxon>
        <taxon>Spirochaetales</taxon>
        <taxon>Treponemataceae</taxon>
        <taxon>Treponema</taxon>
    </lineage>
</organism>
<evidence type="ECO:0000259" key="4">
    <source>
        <dbReference type="Pfam" id="PF03135"/>
    </source>
</evidence>
<dbReference type="AlphaFoldDB" id="A0A9E2L1U9"/>
<dbReference type="InterPro" id="IPR043964">
    <property type="entry name" value="P-loop_TraG"/>
</dbReference>
<dbReference type="SUPFAM" id="SSF52540">
    <property type="entry name" value="P-loop containing nucleoside triphosphate hydrolases"/>
    <property type="match status" value="1"/>
</dbReference>
<reference evidence="6" key="1">
    <citation type="journal article" date="2021" name="PeerJ">
        <title>Extensive microbial diversity within the chicken gut microbiome revealed by metagenomics and culture.</title>
        <authorList>
            <person name="Gilroy R."/>
            <person name="Ravi A."/>
            <person name="Getino M."/>
            <person name="Pursley I."/>
            <person name="Horton D.L."/>
            <person name="Alikhan N.F."/>
            <person name="Baker D."/>
            <person name="Gharbi K."/>
            <person name="Hall N."/>
            <person name="Watson M."/>
            <person name="Adriaenssens E.M."/>
            <person name="Foster-Nyarko E."/>
            <person name="Jarju S."/>
            <person name="Secka A."/>
            <person name="Antonio M."/>
            <person name="Oren A."/>
            <person name="Chaudhuri R.R."/>
            <person name="La Ragione R."/>
            <person name="Hildebrand F."/>
            <person name="Pallen M.J."/>
        </authorList>
    </citation>
    <scope>NUCLEOTIDE SEQUENCE</scope>
    <source>
        <strain evidence="6">Gambia15-2214</strain>
    </source>
</reference>
<evidence type="ECO:0000259" key="5">
    <source>
        <dbReference type="Pfam" id="PF19044"/>
    </source>
</evidence>
<evidence type="ECO:0000256" key="2">
    <source>
        <dbReference type="ARBA" id="ARBA00022741"/>
    </source>
</evidence>
<dbReference type="PANTHER" id="PTHR30121:SF12">
    <property type="entry name" value="TYPE IV SECRETION SYSTEM PROTEIN CAGE"/>
    <property type="match status" value="1"/>
</dbReference>